<evidence type="ECO:0000256" key="2">
    <source>
        <dbReference type="ARBA" id="ARBA00022490"/>
    </source>
</evidence>
<keyword evidence="3" id="KW-0805">Transcription regulation</keyword>
<organism evidence="7 8">
    <name type="scientific">Hyphomonas polymorpha PS728</name>
    <dbReference type="NCBI Taxonomy" id="1280954"/>
    <lineage>
        <taxon>Bacteria</taxon>
        <taxon>Pseudomonadati</taxon>
        <taxon>Pseudomonadota</taxon>
        <taxon>Alphaproteobacteria</taxon>
        <taxon>Hyphomonadales</taxon>
        <taxon>Hyphomonadaceae</taxon>
        <taxon>Hyphomonas</taxon>
    </lineage>
</organism>
<dbReference type="Gene3D" id="1.10.10.10">
    <property type="entry name" value="Winged helix-like DNA-binding domain superfamily/Winged helix DNA-binding domain"/>
    <property type="match status" value="1"/>
</dbReference>
<dbReference type="SUPFAM" id="SSF46785">
    <property type="entry name" value="Winged helix' DNA-binding domain"/>
    <property type="match status" value="1"/>
</dbReference>
<name>A0A062VEQ7_9PROT</name>
<feature type="domain" description="HTH marR-type" evidence="6">
    <location>
        <begin position="15"/>
        <end position="145"/>
    </location>
</feature>
<dbReference type="PATRIC" id="fig|1280954.3.peg.3469"/>
<proteinExistence type="predicted"/>
<dbReference type="InterPro" id="IPR036388">
    <property type="entry name" value="WH-like_DNA-bd_sf"/>
</dbReference>
<sequence length="154" mass="16861">MPADGSPVTGPALLDHAVCFAVYSAGLAFNRVYKPILDQFGLTYPQYLVMIALWQAEGQTVSELGEHLFLESNTLTPLLKRLEAAGFVTRKRDEADERQVRISLTAKGRKVLEESSCVPQQIFEAAGMPAEKLAALRSTLADLRDNLRGAVEKA</sequence>
<dbReference type="GO" id="GO:0005737">
    <property type="term" value="C:cytoplasm"/>
    <property type="evidence" value="ECO:0007669"/>
    <property type="project" value="UniProtKB-SubCell"/>
</dbReference>
<comment type="subcellular location">
    <subcellularLocation>
        <location evidence="1">Cytoplasm</location>
    </subcellularLocation>
</comment>
<keyword evidence="8" id="KW-1185">Reference proteome</keyword>
<dbReference type="InterPro" id="IPR039422">
    <property type="entry name" value="MarR/SlyA-like"/>
</dbReference>
<evidence type="ECO:0000256" key="4">
    <source>
        <dbReference type="ARBA" id="ARBA00023125"/>
    </source>
</evidence>
<dbReference type="GO" id="GO:0003677">
    <property type="term" value="F:DNA binding"/>
    <property type="evidence" value="ECO:0007669"/>
    <property type="project" value="UniProtKB-KW"/>
</dbReference>
<dbReference type="PROSITE" id="PS50995">
    <property type="entry name" value="HTH_MARR_2"/>
    <property type="match status" value="1"/>
</dbReference>
<comment type="caution">
    <text evidence="7">The sequence shown here is derived from an EMBL/GenBank/DDBJ whole genome shotgun (WGS) entry which is preliminary data.</text>
</comment>
<dbReference type="GO" id="GO:0006950">
    <property type="term" value="P:response to stress"/>
    <property type="evidence" value="ECO:0007669"/>
    <property type="project" value="TreeGrafter"/>
</dbReference>
<keyword evidence="4" id="KW-0238">DNA-binding</keyword>
<dbReference type="PRINTS" id="PR00598">
    <property type="entry name" value="HTHMARR"/>
</dbReference>
<keyword evidence="2" id="KW-0963">Cytoplasm</keyword>
<evidence type="ECO:0000313" key="7">
    <source>
        <dbReference type="EMBL" id="KCZ96981.1"/>
    </source>
</evidence>
<dbReference type="InterPro" id="IPR036390">
    <property type="entry name" value="WH_DNA-bd_sf"/>
</dbReference>
<evidence type="ECO:0000256" key="5">
    <source>
        <dbReference type="ARBA" id="ARBA00023163"/>
    </source>
</evidence>
<accession>A0A062VEQ7</accession>
<keyword evidence="5" id="KW-0804">Transcription</keyword>
<dbReference type="InterPro" id="IPR000835">
    <property type="entry name" value="HTH_MarR-typ"/>
</dbReference>
<dbReference type="Proteomes" id="UP000027100">
    <property type="component" value="Unassembled WGS sequence"/>
</dbReference>
<dbReference type="eggNOG" id="COG1846">
    <property type="taxonomic scope" value="Bacteria"/>
</dbReference>
<dbReference type="AlphaFoldDB" id="A0A062VEQ7"/>
<dbReference type="InterPro" id="IPR055166">
    <property type="entry name" value="Transc_reg_Sar_Rot_HTH"/>
</dbReference>
<dbReference type="STRING" id="1280954.HPO_17185"/>
<reference evidence="7 8" key="1">
    <citation type="journal article" date="2014" name="Antonie Van Leeuwenhoek">
        <title>Hyphomonas beringensis sp. nov. and Hyphomonas chukchiensis sp. nov., isolated from surface seawater of the Bering Sea and Chukchi Sea.</title>
        <authorList>
            <person name="Li C."/>
            <person name="Lai Q."/>
            <person name="Li G."/>
            <person name="Dong C."/>
            <person name="Wang J."/>
            <person name="Liao Y."/>
            <person name="Shao Z."/>
        </authorList>
    </citation>
    <scope>NUCLEOTIDE SEQUENCE [LARGE SCALE GENOMIC DNA]</scope>
    <source>
        <strain evidence="7 8">PS728</strain>
    </source>
</reference>
<dbReference type="FunFam" id="1.10.10.10:FF:000163">
    <property type="entry name" value="MarR family transcriptional regulator"/>
    <property type="match status" value="1"/>
</dbReference>
<gene>
    <name evidence="7" type="ORF">HPO_17185</name>
</gene>
<dbReference type="GO" id="GO:0003700">
    <property type="term" value="F:DNA-binding transcription factor activity"/>
    <property type="evidence" value="ECO:0007669"/>
    <property type="project" value="InterPro"/>
</dbReference>
<evidence type="ECO:0000313" key="8">
    <source>
        <dbReference type="Proteomes" id="UP000027100"/>
    </source>
</evidence>
<dbReference type="Pfam" id="PF22381">
    <property type="entry name" value="Staph_reg_Sar_Rot"/>
    <property type="match status" value="1"/>
</dbReference>
<dbReference type="EMBL" id="ARYM01000028">
    <property type="protein sequence ID" value="KCZ96981.1"/>
    <property type="molecule type" value="Genomic_DNA"/>
</dbReference>
<dbReference type="PANTHER" id="PTHR33164:SF5">
    <property type="entry name" value="ORGANIC HYDROPEROXIDE RESISTANCE TRANSCRIPTIONAL REGULATOR"/>
    <property type="match status" value="1"/>
</dbReference>
<evidence type="ECO:0000259" key="6">
    <source>
        <dbReference type="PROSITE" id="PS50995"/>
    </source>
</evidence>
<evidence type="ECO:0000256" key="3">
    <source>
        <dbReference type="ARBA" id="ARBA00023015"/>
    </source>
</evidence>
<evidence type="ECO:0000256" key="1">
    <source>
        <dbReference type="ARBA" id="ARBA00004496"/>
    </source>
</evidence>
<dbReference type="OrthoDB" id="9806864at2"/>
<dbReference type="PANTHER" id="PTHR33164">
    <property type="entry name" value="TRANSCRIPTIONAL REGULATOR, MARR FAMILY"/>
    <property type="match status" value="1"/>
</dbReference>
<protein>
    <submittedName>
        <fullName evidence="7">MarR family transcriptional regulator</fullName>
    </submittedName>
</protein>
<dbReference type="SMART" id="SM00347">
    <property type="entry name" value="HTH_MARR"/>
    <property type="match status" value="1"/>
</dbReference>